<evidence type="ECO:0000313" key="5">
    <source>
        <dbReference type="EMBL" id="BBG29615.1"/>
    </source>
</evidence>
<dbReference type="GO" id="GO:0003824">
    <property type="term" value="F:catalytic activity"/>
    <property type="evidence" value="ECO:0007669"/>
    <property type="project" value="UniProtKB-ARBA"/>
</dbReference>
<dbReference type="Gene3D" id="3.40.50.1000">
    <property type="entry name" value="HAD superfamily/HAD-like"/>
    <property type="match status" value="1"/>
</dbReference>
<dbReference type="InterPro" id="IPR036412">
    <property type="entry name" value="HAD-like_sf"/>
</dbReference>
<evidence type="ECO:0000256" key="4">
    <source>
        <dbReference type="ARBA" id="ARBA00022842"/>
    </source>
</evidence>
<dbReference type="EMBL" id="AP018933">
    <property type="protein sequence ID" value="BBG29615.1"/>
    <property type="molecule type" value="Genomic_DNA"/>
</dbReference>
<dbReference type="InterPro" id="IPR023198">
    <property type="entry name" value="PGP-like_dom2"/>
</dbReference>
<dbReference type="InterPro" id="IPR051600">
    <property type="entry name" value="Beta-PGM-like"/>
</dbReference>
<dbReference type="InterPro" id="IPR006439">
    <property type="entry name" value="HAD-SF_hydro_IA"/>
</dbReference>
<dbReference type="SUPFAM" id="SSF56784">
    <property type="entry name" value="HAD-like"/>
    <property type="match status" value="1"/>
</dbReference>
<keyword evidence="3" id="KW-0479">Metal-binding</keyword>
<dbReference type="Proteomes" id="UP000267342">
    <property type="component" value="Chromosome"/>
</dbReference>
<dbReference type="GO" id="GO:0046872">
    <property type="term" value="F:metal ion binding"/>
    <property type="evidence" value="ECO:0007669"/>
    <property type="project" value="UniProtKB-KW"/>
</dbReference>
<organism evidence="5 6">
    <name type="scientific">Zymobacter palmae</name>
    <dbReference type="NCBI Taxonomy" id="33074"/>
    <lineage>
        <taxon>Bacteria</taxon>
        <taxon>Pseudomonadati</taxon>
        <taxon>Pseudomonadota</taxon>
        <taxon>Gammaproteobacteria</taxon>
        <taxon>Oceanospirillales</taxon>
        <taxon>Halomonadaceae</taxon>
        <taxon>Zymobacter group</taxon>
        <taxon>Zymobacter</taxon>
    </lineage>
</organism>
<name>A0A348HDB3_9GAMM</name>
<dbReference type="AlphaFoldDB" id="A0A348HDB3"/>
<accession>A0A348HDB3</accession>
<dbReference type="PANTHER" id="PTHR46193">
    <property type="entry name" value="6-PHOSPHOGLUCONATE PHOSPHATASE"/>
    <property type="match status" value="1"/>
</dbReference>
<reference evidence="5 6" key="1">
    <citation type="submission" date="2018-09" db="EMBL/GenBank/DDBJ databases">
        <title>Zymobacter palmae IAM14233 (=T109) whole genome analysis.</title>
        <authorList>
            <person name="Yanase H."/>
        </authorList>
    </citation>
    <scope>NUCLEOTIDE SEQUENCE [LARGE SCALE GENOMIC DNA]</scope>
    <source>
        <strain evidence="5 6">IAM14233</strain>
    </source>
</reference>
<dbReference type="Pfam" id="PF00702">
    <property type="entry name" value="Hydrolase"/>
    <property type="match status" value="1"/>
</dbReference>
<evidence type="ECO:0000313" key="6">
    <source>
        <dbReference type="Proteomes" id="UP000267342"/>
    </source>
</evidence>
<evidence type="ECO:0000256" key="2">
    <source>
        <dbReference type="ARBA" id="ARBA00006171"/>
    </source>
</evidence>
<dbReference type="NCBIfam" id="TIGR01509">
    <property type="entry name" value="HAD-SF-IA-v3"/>
    <property type="match status" value="1"/>
</dbReference>
<keyword evidence="6" id="KW-1185">Reference proteome</keyword>
<dbReference type="PANTHER" id="PTHR46193:SF10">
    <property type="entry name" value="6-PHOSPHOGLUCONATE PHOSPHATASE"/>
    <property type="match status" value="1"/>
</dbReference>
<keyword evidence="4" id="KW-0460">Magnesium</keyword>
<gene>
    <name evidence="5" type="ORF">ZBT109_0839</name>
</gene>
<dbReference type="Gene3D" id="1.10.150.240">
    <property type="entry name" value="Putative phosphatase, domain 2"/>
    <property type="match status" value="1"/>
</dbReference>
<comment type="cofactor">
    <cofactor evidence="1">
        <name>Mg(2+)</name>
        <dbReference type="ChEBI" id="CHEBI:18420"/>
    </cofactor>
</comment>
<dbReference type="OrthoDB" id="9800058at2"/>
<protein>
    <submittedName>
        <fullName evidence="5">Predicted phosphatase/phosphohexomutase</fullName>
    </submittedName>
</protein>
<evidence type="ECO:0000256" key="1">
    <source>
        <dbReference type="ARBA" id="ARBA00001946"/>
    </source>
</evidence>
<proteinExistence type="inferred from homology"/>
<dbReference type="STRING" id="1123510.GCA_000620025_01602"/>
<evidence type="ECO:0000256" key="3">
    <source>
        <dbReference type="ARBA" id="ARBA00022723"/>
    </source>
</evidence>
<dbReference type="SFLD" id="SFLDS00003">
    <property type="entry name" value="Haloacid_Dehalogenase"/>
    <property type="match status" value="1"/>
</dbReference>
<comment type="similarity">
    <text evidence="2">Belongs to the HAD-like hydrolase superfamily. CbbY/CbbZ/Gph/YieH family.</text>
</comment>
<dbReference type="SFLD" id="SFLDG01129">
    <property type="entry name" value="C1.5:_HAD__Beta-PGM__Phosphata"/>
    <property type="match status" value="1"/>
</dbReference>
<dbReference type="InterPro" id="IPR023214">
    <property type="entry name" value="HAD_sf"/>
</dbReference>
<dbReference type="KEGG" id="zpl:ZBT109_0839"/>
<sequence>MATTSDWCLIFDCDGTLVDSEPLLADEIATAFTSLGFPFVPDDYLHVYRGTAFLSILNQLQARHGPLPVTTEQAAKAEAEMRVRLLKRMETDMGLIDGAEEALDALVDIPHCIASNGPGNKVRLSMQVTGLGRYFGDRLYSGYDLKCWKPDPGMFLKAAKDLGSRPEHSIVIDDALVGVKAGLAAGMHTLHFKPHHPDEPTPEGALELYDLRDLPQVVARLMAEMP</sequence>
<dbReference type="RefSeq" id="WP_027706271.1">
    <property type="nucleotide sequence ID" value="NZ_AP018933.1"/>
</dbReference>